<feature type="compositionally biased region" description="Acidic residues" evidence="1">
    <location>
        <begin position="265"/>
        <end position="276"/>
    </location>
</feature>
<proteinExistence type="predicted"/>
<accession>A0A9P0A8I1</accession>
<feature type="region of interest" description="Disordered" evidence="1">
    <location>
        <begin position="211"/>
        <end position="403"/>
    </location>
</feature>
<dbReference type="EMBL" id="OU963864">
    <property type="protein sequence ID" value="CAH0386285.1"/>
    <property type="molecule type" value="Genomic_DNA"/>
</dbReference>
<feature type="compositionally biased region" description="Polar residues" evidence="1">
    <location>
        <begin position="391"/>
        <end position="403"/>
    </location>
</feature>
<feature type="compositionally biased region" description="Acidic residues" evidence="1">
    <location>
        <begin position="21"/>
        <end position="31"/>
    </location>
</feature>
<keyword evidence="3" id="KW-1185">Reference proteome</keyword>
<feature type="compositionally biased region" description="Polar residues" evidence="1">
    <location>
        <begin position="248"/>
        <end position="264"/>
    </location>
</feature>
<feature type="compositionally biased region" description="Basic and acidic residues" evidence="1">
    <location>
        <begin position="211"/>
        <end position="236"/>
    </location>
</feature>
<feature type="region of interest" description="Disordered" evidence="1">
    <location>
        <begin position="17"/>
        <end position="38"/>
    </location>
</feature>
<dbReference type="AlphaFoldDB" id="A0A9P0A8I1"/>
<feature type="compositionally biased region" description="Polar residues" evidence="1">
    <location>
        <begin position="286"/>
        <end position="295"/>
    </location>
</feature>
<evidence type="ECO:0000313" key="3">
    <source>
        <dbReference type="Proteomes" id="UP001152759"/>
    </source>
</evidence>
<gene>
    <name evidence="2" type="ORF">BEMITA_LOCUS5424</name>
</gene>
<name>A0A9P0A8I1_BEMTA</name>
<feature type="compositionally biased region" description="Polar residues" evidence="1">
    <location>
        <begin position="368"/>
        <end position="382"/>
    </location>
</feature>
<protein>
    <submittedName>
        <fullName evidence="2">Uncharacterized protein</fullName>
    </submittedName>
</protein>
<evidence type="ECO:0000313" key="2">
    <source>
        <dbReference type="EMBL" id="CAH0386285.1"/>
    </source>
</evidence>
<reference evidence="2" key="1">
    <citation type="submission" date="2021-12" db="EMBL/GenBank/DDBJ databases">
        <authorList>
            <person name="King R."/>
        </authorList>
    </citation>
    <scope>NUCLEOTIDE SEQUENCE</scope>
</reference>
<organism evidence="2 3">
    <name type="scientific">Bemisia tabaci</name>
    <name type="common">Sweetpotato whitefly</name>
    <name type="synonym">Aleurodes tabaci</name>
    <dbReference type="NCBI Taxonomy" id="7038"/>
    <lineage>
        <taxon>Eukaryota</taxon>
        <taxon>Metazoa</taxon>
        <taxon>Ecdysozoa</taxon>
        <taxon>Arthropoda</taxon>
        <taxon>Hexapoda</taxon>
        <taxon>Insecta</taxon>
        <taxon>Pterygota</taxon>
        <taxon>Neoptera</taxon>
        <taxon>Paraneoptera</taxon>
        <taxon>Hemiptera</taxon>
        <taxon>Sternorrhyncha</taxon>
        <taxon>Aleyrodoidea</taxon>
        <taxon>Aleyrodidae</taxon>
        <taxon>Aleyrodinae</taxon>
        <taxon>Bemisia</taxon>
    </lineage>
</organism>
<sequence length="474" mass="53348">MIDRYLRAIGNSLKVNPEDRYEPEEADDPDDPEKRLSLSRSFSSSVRRVYKKLQQHRTEEEKWGTNLKNIIVPQTTVPHLKLQIKSKYTPVFFFNRNLKLTTLDKHIEGCMPKHHYLNIKNNLVAMQDGDVWSIGGRIYVKVEALKSGKLKKKMEEVLSFIKDKLNCQKYIYYLSNGSSNFSVQHLQGVDDSFKIKNIIVSITRNIPPHEDMKKEFSLKSGATREKGPQHRGERFITPRYLSTAVIKGTSTQNSQEDNPTSTQDSQEDNPNEDTDDSVFLPKGAPRTNSLVQQAINPDERLPTQSSESLADPPKDNEGSVTNPELKGTPEITTQKSPANATTSNDADDESPKSNEGSVTNPELKGTPEITTQKSPANATTSNDADDESPKSNEGNAPSTITTKWQFGNDRGIDIDMLQGFYDRTKDKFPEMVLLTKKINEQSVRARYAPDHWGVPEGWEIFRSAETAKVVSVTT</sequence>
<feature type="compositionally biased region" description="Polar residues" evidence="1">
    <location>
        <begin position="330"/>
        <end position="344"/>
    </location>
</feature>
<evidence type="ECO:0000256" key="1">
    <source>
        <dbReference type="SAM" id="MobiDB-lite"/>
    </source>
</evidence>
<dbReference type="Proteomes" id="UP001152759">
    <property type="component" value="Chromosome 3"/>
</dbReference>